<dbReference type="InterPro" id="IPR006585">
    <property type="entry name" value="FTP1"/>
</dbReference>
<keyword evidence="8" id="KW-0812">Transmembrane</keyword>
<dbReference type="EMBL" id="OE179880">
    <property type="protein sequence ID" value="CAD7570016.1"/>
    <property type="molecule type" value="Genomic_DNA"/>
</dbReference>
<evidence type="ECO:0000256" key="6">
    <source>
        <dbReference type="PROSITE-ProRule" id="PRU00302"/>
    </source>
</evidence>
<feature type="region of interest" description="Disordered" evidence="7">
    <location>
        <begin position="717"/>
        <end position="756"/>
    </location>
</feature>
<gene>
    <name evidence="11" type="ORF">TCMB3V08_LOCUS2731</name>
</gene>
<dbReference type="SUPFAM" id="SSF57535">
    <property type="entry name" value="Complement control module/SCR domain"/>
    <property type="match status" value="3"/>
</dbReference>
<evidence type="ECO:0000259" key="9">
    <source>
        <dbReference type="PROSITE" id="PS50041"/>
    </source>
</evidence>
<dbReference type="Gene3D" id="2.10.70.10">
    <property type="entry name" value="Complement Module, domain 1"/>
    <property type="match status" value="3"/>
</dbReference>
<evidence type="ECO:0000313" key="11">
    <source>
        <dbReference type="EMBL" id="CAD7570016.1"/>
    </source>
</evidence>
<name>A0A7R9J031_TIMCA</name>
<dbReference type="SMART" id="SM00034">
    <property type="entry name" value="CLECT"/>
    <property type="match status" value="1"/>
</dbReference>
<dbReference type="InterPro" id="IPR035976">
    <property type="entry name" value="Sushi/SCR/CCP_sf"/>
</dbReference>
<dbReference type="FunFam" id="2.10.70.10:FF:000112">
    <property type="entry name" value="Uncharacterized protein, isoform C"/>
    <property type="match status" value="1"/>
</dbReference>
<feature type="domain" description="Sushi" evidence="10">
    <location>
        <begin position="648"/>
        <end position="708"/>
    </location>
</feature>
<feature type="domain" description="Sushi" evidence="10">
    <location>
        <begin position="493"/>
        <end position="550"/>
    </location>
</feature>
<feature type="compositionally biased region" description="Low complexity" evidence="7">
    <location>
        <begin position="722"/>
        <end position="740"/>
    </location>
</feature>
<keyword evidence="6" id="KW-0768">Sushi</keyword>
<feature type="disulfide bond" evidence="6">
    <location>
        <begin position="521"/>
        <end position="548"/>
    </location>
</feature>
<feature type="domain" description="Sushi" evidence="10">
    <location>
        <begin position="588"/>
        <end position="647"/>
    </location>
</feature>
<dbReference type="SMART" id="SM00032">
    <property type="entry name" value="CCP"/>
    <property type="match status" value="3"/>
</dbReference>
<dbReference type="InterPro" id="IPR016187">
    <property type="entry name" value="CTDL_fold"/>
</dbReference>
<evidence type="ECO:0000256" key="3">
    <source>
        <dbReference type="ARBA" id="ARBA00022737"/>
    </source>
</evidence>
<dbReference type="Gene3D" id="3.10.100.10">
    <property type="entry name" value="Mannose-Binding Protein A, subunit A"/>
    <property type="match status" value="1"/>
</dbReference>
<keyword evidence="8" id="KW-0472">Membrane</keyword>
<evidence type="ECO:0000256" key="2">
    <source>
        <dbReference type="ARBA" id="ARBA00022729"/>
    </source>
</evidence>
<proteinExistence type="predicted"/>
<dbReference type="Gene3D" id="2.60.120.260">
    <property type="entry name" value="Galactose-binding domain-like"/>
    <property type="match status" value="1"/>
</dbReference>
<dbReference type="InterPro" id="IPR018378">
    <property type="entry name" value="C-type_lectin_CS"/>
</dbReference>
<dbReference type="SMART" id="SM00607">
    <property type="entry name" value="FTP"/>
    <property type="match status" value="1"/>
</dbReference>
<feature type="domain" description="C-type lectin" evidence="9">
    <location>
        <begin position="371"/>
        <end position="489"/>
    </location>
</feature>
<dbReference type="AlphaFoldDB" id="A0A7R9J031"/>
<evidence type="ECO:0000256" key="7">
    <source>
        <dbReference type="SAM" id="MobiDB-lite"/>
    </source>
</evidence>
<dbReference type="CDD" id="cd00037">
    <property type="entry name" value="CLECT"/>
    <property type="match status" value="1"/>
</dbReference>
<feature type="region of interest" description="Disordered" evidence="7">
    <location>
        <begin position="1024"/>
        <end position="1066"/>
    </location>
</feature>
<reference evidence="11" key="1">
    <citation type="submission" date="2020-11" db="EMBL/GenBank/DDBJ databases">
        <authorList>
            <person name="Tran Van P."/>
        </authorList>
    </citation>
    <scope>NUCLEOTIDE SEQUENCE</scope>
</reference>
<dbReference type="CDD" id="cd00033">
    <property type="entry name" value="CCP"/>
    <property type="match status" value="3"/>
</dbReference>
<feature type="compositionally biased region" description="Basic residues" evidence="7">
    <location>
        <begin position="1028"/>
        <end position="1039"/>
    </location>
</feature>
<dbReference type="PANTHER" id="PTHR45656">
    <property type="entry name" value="PROTEIN CBR-CLEC-78"/>
    <property type="match status" value="1"/>
</dbReference>
<dbReference type="PROSITE" id="PS50041">
    <property type="entry name" value="C_TYPE_LECTIN_2"/>
    <property type="match status" value="1"/>
</dbReference>
<dbReference type="PANTHER" id="PTHR45656:SF4">
    <property type="entry name" value="PROTEIN CBR-CLEC-78"/>
    <property type="match status" value="1"/>
</dbReference>
<evidence type="ECO:0000256" key="4">
    <source>
        <dbReference type="ARBA" id="ARBA00022837"/>
    </source>
</evidence>
<dbReference type="PROSITE" id="PS50923">
    <property type="entry name" value="SUSHI"/>
    <property type="match status" value="3"/>
</dbReference>
<comment type="caution">
    <text evidence="6">Lacks conserved residue(s) required for the propagation of feature annotation.</text>
</comment>
<feature type="disulfide bond" evidence="6">
    <location>
        <begin position="650"/>
        <end position="693"/>
    </location>
</feature>
<dbReference type="Pfam" id="PF00084">
    <property type="entry name" value="Sushi"/>
    <property type="match status" value="3"/>
</dbReference>
<evidence type="ECO:0000256" key="1">
    <source>
        <dbReference type="ARBA" id="ARBA00022723"/>
    </source>
</evidence>
<dbReference type="PROSITE" id="PS00615">
    <property type="entry name" value="C_TYPE_LECTIN_1"/>
    <property type="match status" value="1"/>
</dbReference>
<organism evidence="11">
    <name type="scientific">Timema californicum</name>
    <name type="common">California timema</name>
    <name type="synonym">Walking stick</name>
    <dbReference type="NCBI Taxonomy" id="61474"/>
    <lineage>
        <taxon>Eukaryota</taxon>
        <taxon>Metazoa</taxon>
        <taxon>Ecdysozoa</taxon>
        <taxon>Arthropoda</taxon>
        <taxon>Hexapoda</taxon>
        <taxon>Insecta</taxon>
        <taxon>Pterygota</taxon>
        <taxon>Neoptera</taxon>
        <taxon>Polyneoptera</taxon>
        <taxon>Phasmatodea</taxon>
        <taxon>Timematodea</taxon>
        <taxon>Timematoidea</taxon>
        <taxon>Timematidae</taxon>
        <taxon>Timema</taxon>
    </lineage>
</organism>
<evidence type="ECO:0000256" key="5">
    <source>
        <dbReference type="ARBA" id="ARBA00023157"/>
    </source>
</evidence>
<dbReference type="Pfam" id="PF00059">
    <property type="entry name" value="Lectin_C"/>
    <property type="match status" value="1"/>
</dbReference>
<keyword evidence="5 6" id="KW-1015">Disulfide bond</keyword>
<dbReference type="FunFam" id="3.10.100.10:FF:000089">
    <property type="entry name" value="Uncharacterized protein, isoform C"/>
    <property type="match status" value="1"/>
</dbReference>
<accession>A0A7R9J031</accession>
<dbReference type="InterPro" id="IPR016186">
    <property type="entry name" value="C-type_lectin-like/link_sf"/>
</dbReference>
<sequence>MPNHPRVGNKPFEGFTQELWFISVIISAVMKVCWYLVNNRVPGWRASSFPRPPWRVESCDSGAAMDSRTLSCLDQQGILHPYPQQDSRTLSCLDQHGLLHPYPQQGSRTLSCLDQQDLLHPYPQQDSRTLSCLDQHGLLHPYPQQDSRTLSCLDQQGLLHPYPQQDSKTLSCLDQQGLLHPYPQQDSRTLRCLDQQGLLHPYPQQGSRTLSCLDQHGILHPYPQQDSRTLSCLDQHGILHPYPQRESGALSCLDQHGLLHPYPQQDSRTLSCLDQQGNNQPATIVVRVGNNRPDLGTNPICNRFSGPLEEGKPLFLPCNPPMPGAFVSVHLEDTTLSQLSICEAFVYTDQALPIERCPQFRDQPPGSTATYNGKCYIFYNRQPLNFKDALSFCKSRGGTLVDESNPALQGFISWELWRRHRSDTSSQYWMGAVRDAQDRKNWKWINGEDVSVSFWNLPGGSENCARYDGSKGWLWSDTNCNSNLNYICQHQPKACGRPEQPPNSTMVAKNFNVGATIEYSCDEGHLLVGPVARTCLPTGFYNEFPPVCKPKLSLETDRSDPRIEGLKLSRDFNPETVGLVCDCLWPSIECGFPAEIANGFYQLVNGTVSYLSKVVYSCEEGYEMAGRAQLLCDIDERWNGPPPRCLAVECEAPPSIPNGRFIASNNVTIAGTIVEYLCSTRGYKLVGPKQIVCLPSGLFDKKPPICKEKEDVRVGLATAPVTKPSRGPTRPTTPLPTRATSGPKKPPQKPPKEEDNVIEESAHVPSLVAPSHPQENEIPDSVNRRTDLGHIANVAHPVEEERKEAVGARLNLGAIIALGVFGGFVFLAAVITTIVILIRSGKKRKLPPARTMPPRWYTLLALPFPDQQVGRREFSRNYRNRADVVETATHVLTWLPAFNNRVLFSHTKLADLDVYQPVRNQSAKHYRHRASPDCNTVASFDSSSSESRGGLNRYYRQAWENLHQSAGSKSAPLNHAPLRRKETLDEPAGYRNVPGTRMIGAEVLRDASELVVSDVIPPKPSAIAAAEKKRHHHHHHHHGGAGGARETQVDWRQQQQHARAQHKNRY</sequence>
<keyword evidence="2" id="KW-0732">Signal</keyword>
<keyword evidence="4" id="KW-0106">Calcium</keyword>
<dbReference type="GO" id="GO:0046872">
    <property type="term" value="F:metal ion binding"/>
    <property type="evidence" value="ECO:0007669"/>
    <property type="project" value="UniProtKB-KW"/>
</dbReference>
<dbReference type="InterPro" id="IPR001304">
    <property type="entry name" value="C-type_lectin-like"/>
</dbReference>
<evidence type="ECO:0000256" key="8">
    <source>
        <dbReference type="SAM" id="Phobius"/>
    </source>
</evidence>
<feature type="transmembrane region" description="Helical" evidence="8">
    <location>
        <begin position="812"/>
        <end position="838"/>
    </location>
</feature>
<feature type="disulfide bond" evidence="6">
    <location>
        <begin position="618"/>
        <end position="645"/>
    </location>
</feature>
<keyword evidence="8" id="KW-1133">Transmembrane helix</keyword>
<dbReference type="SUPFAM" id="SSF56436">
    <property type="entry name" value="C-type lectin-like"/>
    <property type="match status" value="1"/>
</dbReference>
<dbReference type="InterPro" id="IPR051277">
    <property type="entry name" value="SEZ6_CSMD_C4BPB_Regulators"/>
</dbReference>
<keyword evidence="1" id="KW-0479">Metal-binding</keyword>
<protein>
    <submittedName>
        <fullName evidence="11">(California timema) hypothetical protein</fullName>
    </submittedName>
</protein>
<dbReference type="InterPro" id="IPR000436">
    <property type="entry name" value="Sushi_SCR_CCP_dom"/>
</dbReference>
<evidence type="ECO:0000259" key="10">
    <source>
        <dbReference type="PROSITE" id="PS50923"/>
    </source>
</evidence>
<keyword evidence="3" id="KW-0677">Repeat</keyword>